<evidence type="ECO:0000259" key="1">
    <source>
        <dbReference type="Pfam" id="PF10057"/>
    </source>
</evidence>
<proteinExistence type="predicted"/>
<dbReference type="Proteomes" id="UP001589776">
    <property type="component" value="Unassembled WGS sequence"/>
</dbReference>
<feature type="domain" description="Na+-translocating membrane potential-generating system MpsC" evidence="1">
    <location>
        <begin position="139"/>
        <end position="229"/>
    </location>
</feature>
<sequence>MENAQINSALSGHIGKLLRDTFGKGPQSLHISIKRPIIVIQMRQFLNPMEHVLIDQQKEDTVFQTRAVIMDKLIPEIKAFIQVIAGMEIHEFYYDWGLHNGSGVMVGVESHALDTGDGIPDEPFPGKTELLAEIARISTQVQKPPENLRAVLLNERTLLVFRDGVLIAIEKELIRQGYERILKSTKRILEKKYLHNNAALEGMLRTRIFDIFVDWDFQLDKSVMVFILKPWTP</sequence>
<protein>
    <submittedName>
        <fullName evidence="2">Na-translocating system protein MpsC family protein</fullName>
    </submittedName>
</protein>
<feature type="domain" description="Na+-translocating membrane potential-generating system MpsC" evidence="1">
    <location>
        <begin position="4"/>
        <end position="108"/>
    </location>
</feature>
<keyword evidence="3" id="KW-1185">Reference proteome</keyword>
<dbReference type="InterPro" id="IPR018745">
    <property type="entry name" value="MpsC"/>
</dbReference>
<dbReference type="Pfam" id="PF10057">
    <property type="entry name" value="MpsC"/>
    <property type="match status" value="2"/>
</dbReference>
<comment type="caution">
    <text evidence="2">The sequence shown here is derived from an EMBL/GenBank/DDBJ whole genome shotgun (WGS) entry which is preliminary data.</text>
</comment>
<reference evidence="2 3" key="1">
    <citation type="submission" date="2024-09" db="EMBL/GenBank/DDBJ databases">
        <authorList>
            <person name="Sun Q."/>
            <person name="Mori K."/>
        </authorList>
    </citation>
    <scope>NUCLEOTIDE SEQUENCE [LARGE SCALE GENOMIC DNA]</scope>
    <source>
        <strain evidence="2 3">CCM 7759</strain>
    </source>
</reference>
<dbReference type="EMBL" id="JBHLWN010000090">
    <property type="protein sequence ID" value="MFC0215334.1"/>
    <property type="molecule type" value="Genomic_DNA"/>
</dbReference>
<gene>
    <name evidence="2" type="ORF">ACFFK0_23345</name>
</gene>
<evidence type="ECO:0000313" key="2">
    <source>
        <dbReference type="EMBL" id="MFC0215334.1"/>
    </source>
</evidence>
<name>A0ABV6DRR4_9BACL</name>
<dbReference type="RefSeq" id="WP_377472778.1">
    <property type="nucleotide sequence ID" value="NZ_JBHLWN010000090.1"/>
</dbReference>
<organism evidence="2 3">
    <name type="scientific">Paenibacillus chartarius</name>
    <dbReference type="NCBI Taxonomy" id="747481"/>
    <lineage>
        <taxon>Bacteria</taxon>
        <taxon>Bacillati</taxon>
        <taxon>Bacillota</taxon>
        <taxon>Bacilli</taxon>
        <taxon>Bacillales</taxon>
        <taxon>Paenibacillaceae</taxon>
        <taxon>Paenibacillus</taxon>
    </lineage>
</organism>
<accession>A0ABV6DRR4</accession>
<evidence type="ECO:0000313" key="3">
    <source>
        <dbReference type="Proteomes" id="UP001589776"/>
    </source>
</evidence>